<organism evidence="2 3">
    <name type="scientific">Sporosarcina gallistercoris</name>
    <dbReference type="NCBI Taxonomy" id="2762245"/>
    <lineage>
        <taxon>Bacteria</taxon>
        <taxon>Bacillati</taxon>
        <taxon>Bacillota</taxon>
        <taxon>Bacilli</taxon>
        <taxon>Bacillales</taxon>
        <taxon>Caryophanaceae</taxon>
        <taxon>Sporosarcina</taxon>
    </lineage>
</organism>
<evidence type="ECO:0000313" key="2">
    <source>
        <dbReference type="EMBL" id="MBD7907707.1"/>
    </source>
</evidence>
<evidence type="ECO:0000313" key="3">
    <source>
        <dbReference type="Proteomes" id="UP000659496"/>
    </source>
</evidence>
<sequence>MAERKPVVAIAGASGYIGNSLLEYLKGKATVIALSRNGGRRKDTEDVKWRSCDLFSMKDAEKGVEGADIAVYLVHSMLKSAKLTQGNFEDMDVILADNFAQAAKRQGIQQIVYLSGIIPEDYESKLSQHLRSRLEVERVLRAYDVPVTALRAGLIVGPKGSSFPILSKLVKRLPIMILPKWTSTKTQPVALKDVLSALTSIIMDFDLKDRSIDIGGPDVMTYKTMMKATANVMGKNPIMLNVPFFSITLSRLWLRLVTNTPKEMVYPLLESLKHPMVVHKRYTVEGISNGKTPFKEAAQIAMDADAQKDKRSTSLLPVFGPLKQDVRSVQRVELPTGWTADEAARYYVKWLETFLNPWVQTTVDSDLNCRIGFLGSRTLLELSYSGERSTEDRALYYITGGFLLDDQTNERGRMEFRKIPGASEAIIAIHDYLPSLPWFVYYVTQANMHAFVMSAFRKHMHRLSVSERDRQYVRNLTVEENR</sequence>
<evidence type="ECO:0000259" key="1">
    <source>
        <dbReference type="Pfam" id="PF13460"/>
    </source>
</evidence>
<gene>
    <name evidence="2" type="ORF">H9659_05070</name>
</gene>
<protein>
    <submittedName>
        <fullName evidence="2">NAD(P)H-binding protein</fullName>
    </submittedName>
</protein>
<dbReference type="PANTHER" id="PTHR12126">
    <property type="entry name" value="NADH-UBIQUINONE OXIDOREDUCTASE 39 KDA SUBUNIT-RELATED"/>
    <property type="match status" value="1"/>
</dbReference>
<dbReference type="InterPro" id="IPR051207">
    <property type="entry name" value="ComplexI_NDUFA9_subunit"/>
</dbReference>
<dbReference type="EMBL" id="JACSQY010000002">
    <property type="protein sequence ID" value="MBD7907707.1"/>
    <property type="molecule type" value="Genomic_DNA"/>
</dbReference>
<dbReference type="Pfam" id="PF13460">
    <property type="entry name" value="NAD_binding_10"/>
    <property type="match status" value="1"/>
</dbReference>
<dbReference type="RefSeq" id="WP_191688832.1">
    <property type="nucleotide sequence ID" value="NZ_JACSQY010000002.1"/>
</dbReference>
<feature type="domain" description="NAD(P)-binding" evidence="1">
    <location>
        <begin position="12"/>
        <end position="155"/>
    </location>
</feature>
<dbReference type="SUPFAM" id="SSF51735">
    <property type="entry name" value="NAD(P)-binding Rossmann-fold domains"/>
    <property type="match status" value="1"/>
</dbReference>
<proteinExistence type="predicted"/>
<dbReference type="Gene3D" id="3.40.50.720">
    <property type="entry name" value="NAD(P)-binding Rossmann-like Domain"/>
    <property type="match status" value="1"/>
</dbReference>
<dbReference type="PANTHER" id="PTHR12126:SF11">
    <property type="entry name" value="NADH DEHYDROGENASE [UBIQUINONE] 1 ALPHA SUBCOMPLEX SUBUNIT 9, MITOCHONDRIAL"/>
    <property type="match status" value="1"/>
</dbReference>
<reference evidence="2 3" key="1">
    <citation type="submission" date="2020-08" db="EMBL/GenBank/DDBJ databases">
        <title>A Genomic Blueprint of the Chicken Gut Microbiome.</title>
        <authorList>
            <person name="Gilroy R."/>
            <person name="Ravi A."/>
            <person name="Getino M."/>
            <person name="Pursley I."/>
            <person name="Horton D.L."/>
            <person name="Alikhan N.-F."/>
            <person name="Baker D."/>
            <person name="Gharbi K."/>
            <person name="Hall N."/>
            <person name="Watson M."/>
            <person name="Adriaenssens E.M."/>
            <person name="Foster-Nyarko E."/>
            <person name="Jarju S."/>
            <person name="Secka A."/>
            <person name="Antonio M."/>
            <person name="Oren A."/>
            <person name="Chaudhuri R."/>
            <person name="La Ragione R.M."/>
            <person name="Hildebrand F."/>
            <person name="Pallen M.J."/>
        </authorList>
    </citation>
    <scope>NUCLEOTIDE SEQUENCE [LARGE SCALE GENOMIC DNA]</scope>
    <source>
        <strain evidence="2 3">Sa3CUA8</strain>
    </source>
</reference>
<dbReference type="InterPro" id="IPR036291">
    <property type="entry name" value="NAD(P)-bd_dom_sf"/>
</dbReference>
<keyword evidence="3" id="KW-1185">Reference proteome</keyword>
<comment type="caution">
    <text evidence="2">The sequence shown here is derived from an EMBL/GenBank/DDBJ whole genome shotgun (WGS) entry which is preliminary data.</text>
</comment>
<accession>A0ABR8PHQ0</accession>
<name>A0ABR8PHQ0_9BACL</name>
<dbReference type="InterPro" id="IPR016040">
    <property type="entry name" value="NAD(P)-bd_dom"/>
</dbReference>
<dbReference type="Proteomes" id="UP000659496">
    <property type="component" value="Unassembled WGS sequence"/>
</dbReference>